<feature type="transmembrane region" description="Helical" evidence="1">
    <location>
        <begin position="12"/>
        <end position="33"/>
    </location>
</feature>
<reference evidence="2 3" key="1">
    <citation type="submission" date="2017-06" db="EMBL/GenBank/DDBJ databases">
        <title>A platform for efficient transgenesis in Macrostomum lignano, a flatworm model organism for stem cell research.</title>
        <authorList>
            <person name="Berezikov E."/>
        </authorList>
    </citation>
    <scope>NUCLEOTIDE SEQUENCE [LARGE SCALE GENOMIC DNA]</scope>
    <source>
        <strain evidence="2">DV1</strain>
        <tissue evidence="2">Whole organism</tissue>
    </source>
</reference>
<organism evidence="2 3">
    <name type="scientific">Macrostomum lignano</name>
    <dbReference type="NCBI Taxonomy" id="282301"/>
    <lineage>
        <taxon>Eukaryota</taxon>
        <taxon>Metazoa</taxon>
        <taxon>Spiralia</taxon>
        <taxon>Lophotrochozoa</taxon>
        <taxon>Platyhelminthes</taxon>
        <taxon>Rhabditophora</taxon>
        <taxon>Macrostomorpha</taxon>
        <taxon>Macrostomida</taxon>
        <taxon>Macrostomidae</taxon>
        <taxon>Macrostomum</taxon>
    </lineage>
</organism>
<keyword evidence="1" id="KW-1133">Transmembrane helix</keyword>
<feature type="transmembrane region" description="Helical" evidence="1">
    <location>
        <begin position="115"/>
        <end position="138"/>
    </location>
</feature>
<name>A0A267FP76_9PLAT</name>
<keyword evidence="3" id="KW-1185">Reference proteome</keyword>
<dbReference type="AlphaFoldDB" id="A0A267FP76"/>
<accession>A0A267FP76</accession>
<keyword evidence="1" id="KW-0472">Membrane</keyword>
<comment type="caution">
    <text evidence="2">The sequence shown here is derived from an EMBL/GenBank/DDBJ whole genome shotgun (WGS) entry which is preliminary data.</text>
</comment>
<gene>
    <name evidence="2" type="ORF">BOX15_Mlig024234g2</name>
</gene>
<evidence type="ECO:0000256" key="1">
    <source>
        <dbReference type="SAM" id="Phobius"/>
    </source>
</evidence>
<protein>
    <submittedName>
        <fullName evidence="2">Uncharacterized protein</fullName>
    </submittedName>
</protein>
<feature type="transmembrane region" description="Helical" evidence="1">
    <location>
        <begin position="144"/>
        <end position="162"/>
    </location>
</feature>
<keyword evidence="1" id="KW-0812">Transmembrane</keyword>
<proteinExistence type="predicted"/>
<feature type="transmembrane region" description="Helical" evidence="1">
    <location>
        <begin position="45"/>
        <end position="63"/>
    </location>
</feature>
<feature type="non-terminal residue" evidence="2">
    <location>
        <position position="1"/>
    </location>
</feature>
<sequence length="192" mass="22401">FAMGLDQRPNFAGSLLLTVEFYHTISHLFILFRFRLLPRRDLVRVRAYFLADTLTVFLAWLYIGRVYWWQDLYTAAQVAQHLYYFTTWESGFFARRVVSWSSLDWQKSGEQRRKFAWFEILGTSFDIAVHLTNAFLLVQLVTSVEVILCLALTQCMVLLVLFNPMLAWASPACIPDWVRRRLAPIPNSAPAN</sequence>
<dbReference type="OrthoDB" id="6069173at2759"/>
<evidence type="ECO:0000313" key="2">
    <source>
        <dbReference type="EMBL" id="PAA75595.1"/>
    </source>
</evidence>
<evidence type="ECO:0000313" key="3">
    <source>
        <dbReference type="Proteomes" id="UP000215902"/>
    </source>
</evidence>
<dbReference type="EMBL" id="NIVC01000873">
    <property type="protein sequence ID" value="PAA75595.1"/>
    <property type="molecule type" value="Genomic_DNA"/>
</dbReference>
<dbReference type="Proteomes" id="UP000215902">
    <property type="component" value="Unassembled WGS sequence"/>
</dbReference>